<proteinExistence type="inferred from homology"/>
<gene>
    <name evidence="7" type="ORF">BI344_01990</name>
    <name evidence="6" type="ORF">BI347_03015</name>
</gene>
<dbReference type="Proteomes" id="UP000180088">
    <property type="component" value="Unassembled WGS sequence"/>
</dbReference>
<sequence length="311" mass="34843">MKTMPSPDKLLAFDALARGGSFTAAAELLDCHKSLISARVKELEQELGAVLVLRTTRKVALTEAGERLKPHAARLREMLAQARMAVDQTQCDMEGPLTVSTTSSLAEHVLGPILSDMSEEYPALQLSLQVNNQLQDPISNVLDFCLRSARSHKVHDDRLVARLAGYARENLYASPAYLERHPPILQPADLARHRLLLLESEQKNGLALQSGENIVRQPVAARLYLNSYPLRSELAQAGHGITLLADYSVQQQLQSGALRQVLPDWHCDYWPIYLVHPFRTPLSRKYQAFIDYTLPRVRAALPDNQRRSGRE</sequence>
<dbReference type="InterPro" id="IPR036390">
    <property type="entry name" value="WH_DNA-bd_sf"/>
</dbReference>
<dbReference type="FunFam" id="1.10.10.10:FF:000001">
    <property type="entry name" value="LysR family transcriptional regulator"/>
    <property type="match status" value="1"/>
</dbReference>
<keyword evidence="3" id="KW-0238">DNA-binding</keyword>
<dbReference type="InterPro" id="IPR005119">
    <property type="entry name" value="LysR_subst-bd"/>
</dbReference>
<comment type="similarity">
    <text evidence="1">Belongs to the LysR transcriptional regulatory family.</text>
</comment>
<dbReference type="STRING" id="1903179.BI347_03015"/>
<feature type="domain" description="HTH lysR-type" evidence="5">
    <location>
        <begin position="5"/>
        <end position="62"/>
    </location>
</feature>
<dbReference type="SUPFAM" id="SSF53850">
    <property type="entry name" value="Periplasmic binding protein-like II"/>
    <property type="match status" value="1"/>
</dbReference>
<dbReference type="InterPro" id="IPR000847">
    <property type="entry name" value="LysR_HTH_N"/>
</dbReference>
<accession>A0A1S1WZ58</accession>
<keyword evidence="2" id="KW-0805">Transcription regulation</keyword>
<dbReference type="Gene3D" id="1.10.10.10">
    <property type="entry name" value="Winged helix-like DNA-binding domain superfamily/Winged helix DNA-binding domain"/>
    <property type="match status" value="1"/>
</dbReference>
<dbReference type="Pfam" id="PF03466">
    <property type="entry name" value="LysR_substrate"/>
    <property type="match status" value="1"/>
</dbReference>
<dbReference type="Proteomes" id="UP000180280">
    <property type="component" value="Unassembled WGS sequence"/>
</dbReference>
<dbReference type="PANTHER" id="PTHR30537:SF10">
    <property type="entry name" value="TRANSCRIPTIONAL REGULATOR-RELATED"/>
    <property type="match status" value="1"/>
</dbReference>
<protein>
    <recommendedName>
        <fullName evidence="5">HTH lysR-type domain-containing protein</fullName>
    </recommendedName>
</protein>
<dbReference type="GO" id="GO:0003700">
    <property type="term" value="F:DNA-binding transcription factor activity"/>
    <property type="evidence" value="ECO:0007669"/>
    <property type="project" value="InterPro"/>
</dbReference>
<evidence type="ECO:0000256" key="2">
    <source>
        <dbReference type="ARBA" id="ARBA00023015"/>
    </source>
</evidence>
<dbReference type="Pfam" id="PF00126">
    <property type="entry name" value="HTH_1"/>
    <property type="match status" value="1"/>
</dbReference>
<evidence type="ECO:0000256" key="1">
    <source>
        <dbReference type="ARBA" id="ARBA00009437"/>
    </source>
</evidence>
<evidence type="ECO:0000313" key="7">
    <source>
        <dbReference type="EMBL" id="OHX21327.1"/>
    </source>
</evidence>
<dbReference type="RefSeq" id="WP_071111284.1">
    <property type="nucleotide sequence ID" value="NZ_MKCS01000001.1"/>
</dbReference>
<evidence type="ECO:0000259" key="5">
    <source>
        <dbReference type="PROSITE" id="PS50931"/>
    </source>
</evidence>
<dbReference type="OrthoDB" id="8579547at2"/>
<evidence type="ECO:0000313" key="9">
    <source>
        <dbReference type="Proteomes" id="UP000180280"/>
    </source>
</evidence>
<evidence type="ECO:0000256" key="4">
    <source>
        <dbReference type="ARBA" id="ARBA00023163"/>
    </source>
</evidence>
<dbReference type="PANTHER" id="PTHR30537">
    <property type="entry name" value="HTH-TYPE TRANSCRIPTIONAL REGULATOR"/>
    <property type="match status" value="1"/>
</dbReference>
<name>A0A1S1WZ58_9NEIS</name>
<comment type="caution">
    <text evidence="6">The sequence shown here is derived from an EMBL/GenBank/DDBJ whole genome shotgun (WGS) entry which is preliminary data.</text>
</comment>
<evidence type="ECO:0000313" key="6">
    <source>
        <dbReference type="EMBL" id="OHX12587.1"/>
    </source>
</evidence>
<dbReference type="SUPFAM" id="SSF46785">
    <property type="entry name" value="Winged helix' DNA-binding domain"/>
    <property type="match status" value="1"/>
</dbReference>
<dbReference type="InterPro" id="IPR058163">
    <property type="entry name" value="LysR-type_TF_proteobact-type"/>
</dbReference>
<dbReference type="Gene3D" id="3.40.190.290">
    <property type="match status" value="1"/>
</dbReference>
<organism evidence="6 8">
    <name type="scientific">Chromobacterium sphagni</name>
    <dbReference type="NCBI Taxonomy" id="1903179"/>
    <lineage>
        <taxon>Bacteria</taxon>
        <taxon>Pseudomonadati</taxon>
        <taxon>Pseudomonadota</taxon>
        <taxon>Betaproteobacteria</taxon>
        <taxon>Neisseriales</taxon>
        <taxon>Chromobacteriaceae</taxon>
        <taxon>Chromobacterium</taxon>
    </lineage>
</organism>
<dbReference type="EMBL" id="MKCS01000001">
    <property type="protein sequence ID" value="OHX12587.1"/>
    <property type="molecule type" value="Genomic_DNA"/>
</dbReference>
<evidence type="ECO:0000313" key="8">
    <source>
        <dbReference type="Proteomes" id="UP000180088"/>
    </source>
</evidence>
<keyword evidence="9" id="KW-1185">Reference proteome</keyword>
<dbReference type="InterPro" id="IPR036388">
    <property type="entry name" value="WH-like_DNA-bd_sf"/>
</dbReference>
<dbReference type="GO" id="GO:0043565">
    <property type="term" value="F:sequence-specific DNA binding"/>
    <property type="evidence" value="ECO:0007669"/>
    <property type="project" value="TreeGrafter"/>
</dbReference>
<dbReference type="CDD" id="cd08422">
    <property type="entry name" value="PBP2_CrgA_like"/>
    <property type="match status" value="1"/>
</dbReference>
<dbReference type="EMBL" id="MKCT01000001">
    <property type="protein sequence ID" value="OHX21327.1"/>
    <property type="molecule type" value="Genomic_DNA"/>
</dbReference>
<dbReference type="PROSITE" id="PS50931">
    <property type="entry name" value="HTH_LYSR"/>
    <property type="match status" value="1"/>
</dbReference>
<keyword evidence="4" id="KW-0804">Transcription</keyword>
<evidence type="ECO:0000256" key="3">
    <source>
        <dbReference type="ARBA" id="ARBA00023125"/>
    </source>
</evidence>
<reference evidence="8 9" key="1">
    <citation type="submission" date="2016-09" db="EMBL/GenBank/DDBJ databases">
        <title>Chromobacterium muskegensis sp. nov., an insecticidal bacterium isolated from Sphagnum bogs.</title>
        <authorList>
            <person name="Sparks M.E."/>
            <person name="Blackburn M.B."/>
            <person name="Gundersen-Rindal D.E."/>
            <person name="Mitchell A."/>
            <person name="Farrar R."/>
            <person name="Kuhar D."/>
        </authorList>
    </citation>
    <scope>NUCLEOTIDE SEQUENCE [LARGE SCALE GENOMIC DNA]</scope>
    <source>
        <strain evidence="7 9">14B-1</strain>
        <strain evidence="6 8">37-2</strain>
    </source>
</reference>
<dbReference type="AlphaFoldDB" id="A0A1S1WZ58"/>
<dbReference type="GO" id="GO:0006351">
    <property type="term" value="P:DNA-templated transcription"/>
    <property type="evidence" value="ECO:0007669"/>
    <property type="project" value="TreeGrafter"/>
</dbReference>